<dbReference type="InterPro" id="IPR051915">
    <property type="entry name" value="Cellulose_Degrad_GH3"/>
</dbReference>
<comment type="similarity">
    <text evidence="2 10">Belongs to the glycosyl hydrolase 3 family.</text>
</comment>
<evidence type="ECO:0000256" key="5">
    <source>
        <dbReference type="ARBA" id="ARBA00022801"/>
    </source>
</evidence>
<sequence>MSTKFIQAFSNLKLNLEYSFSMSNSPAFNLYSADISKKAKQLLSKMTLDEKLGQLSQVCSPGAHIPDYLAESIRQGRISSVINEVDLNVNNALQRIAVEETRLGIPLLIGRDVIHGFKTIFPIPLGQAATWSPEIVEKGARIAAEESSKAGVNWTFAPMIDIARDPRWGRIAESLGEDPHLCSILGAAMVKGFQTDDLSSIGSIAACAKHFAGYGASESGRDYNTANIPENELRNVYLPPFHQAAKVGAASFMASFSDLNGVPATGNRWLLKQVLREEWNYQGVLVSDWESIKELQVHGLSANEKDSAYLAAKAGVDMEMASTCYIDNMAALIAEHQIDEAEVDQMVLNILQMKFALGLFENPFTDPQTLPELVNPSNRNAAKDAAQKSCVLLHNRSRFEQRPVLPIDRESTKRIAVIGPLANDGYEQLGTWIFDGEEKHSVTCLAGLEALANDSTGIVFEPVFANSRDRDTQHFDKALDLVNSADVAIVYLGEESILSGEAHSRANIDLPGAQPELIDYLSQSNTPIVLVVLAGRPLILESLLDKVDSILYAWHPGTMGGLAIAELLFGEASPSGKLPVSFPRVLGQIPIYYAQKNSGRPASEDKYVYIDDVPERAPQTSLGMAATHLDTHFSPLYPFGFGLSYARFEYHEVCISHSEIKLGSAFEVSLIVENKSDVDADEIVQLYIRDLVGSVTRPVKELKGFKRVTVKANSSVPVTFKMHTDDLAFYDICNQLNAESGDFLLGVGADSSLELNIPFKLVK</sequence>
<organism evidence="12 13">
    <name type="scientific">Glaciecola nitratireducens (strain JCM 12485 / KCTC 12276 / FR1064)</name>
    <dbReference type="NCBI Taxonomy" id="1085623"/>
    <lineage>
        <taxon>Bacteria</taxon>
        <taxon>Pseudomonadati</taxon>
        <taxon>Pseudomonadota</taxon>
        <taxon>Gammaproteobacteria</taxon>
        <taxon>Alteromonadales</taxon>
        <taxon>Alteromonadaceae</taxon>
        <taxon>Brumicola</taxon>
    </lineage>
</organism>
<dbReference type="Pfam" id="PF14310">
    <property type="entry name" value="Fn3-like"/>
    <property type="match status" value="1"/>
</dbReference>
<dbReference type="eggNOG" id="COG1472">
    <property type="taxonomic scope" value="Bacteria"/>
</dbReference>
<dbReference type="InterPro" id="IPR026891">
    <property type="entry name" value="Fn3-like"/>
</dbReference>
<dbReference type="InterPro" id="IPR017853">
    <property type="entry name" value="GH"/>
</dbReference>
<dbReference type="Gene3D" id="2.60.40.10">
    <property type="entry name" value="Immunoglobulins"/>
    <property type="match status" value="1"/>
</dbReference>
<dbReference type="PROSITE" id="PS00775">
    <property type="entry name" value="GLYCOSYL_HYDROL_F3"/>
    <property type="match status" value="1"/>
</dbReference>
<dbReference type="SUPFAM" id="SSF51445">
    <property type="entry name" value="(Trans)glycosidases"/>
    <property type="match status" value="1"/>
</dbReference>
<evidence type="ECO:0000259" key="11">
    <source>
        <dbReference type="SMART" id="SM01217"/>
    </source>
</evidence>
<reference evidence="12 13" key="1">
    <citation type="journal article" date="2011" name="J. Bacteriol.">
        <title>Complete genome sequence of seawater bacterium Glaciecola nitratireducens FR1064T.</title>
        <authorList>
            <person name="Bian F."/>
            <person name="Qin Q.L."/>
            <person name="Xie B.B."/>
            <person name="Shu Y.L."/>
            <person name="Zhang X.Y."/>
            <person name="Yu Y."/>
            <person name="Chen B."/>
            <person name="Chen X.L."/>
            <person name="Zhou B.C."/>
            <person name="Zhang Y.Z."/>
        </authorList>
    </citation>
    <scope>NUCLEOTIDE SEQUENCE [LARGE SCALE GENOMIC DNA]</scope>
    <source>
        <strain evidence="13">JCM 12485 / KCTC 12276 / FR1064</strain>
    </source>
</reference>
<evidence type="ECO:0000256" key="3">
    <source>
        <dbReference type="ARBA" id="ARBA00012744"/>
    </source>
</evidence>
<keyword evidence="5 10" id="KW-0378">Hydrolase</keyword>
<dbReference type="Pfam" id="PF00933">
    <property type="entry name" value="Glyco_hydro_3"/>
    <property type="match status" value="1"/>
</dbReference>
<evidence type="ECO:0000256" key="8">
    <source>
        <dbReference type="ARBA" id="ARBA00032194"/>
    </source>
</evidence>
<dbReference type="Pfam" id="PF01915">
    <property type="entry name" value="Glyco_hydro_3_C"/>
    <property type="match status" value="1"/>
</dbReference>
<dbReference type="PANTHER" id="PTHR30620">
    <property type="entry name" value="PERIPLASMIC BETA-GLUCOSIDASE-RELATED"/>
    <property type="match status" value="1"/>
</dbReference>
<dbReference type="Gene3D" id="3.40.50.1700">
    <property type="entry name" value="Glycoside hydrolase family 3 C-terminal domain"/>
    <property type="match status" value="1"/>
</dbReference>
<dbReference type="PRINTS" id="PR00133">
    <property type="entry name" value="GLHYDRLASE3"/>
</dbReference>
<evidence type="ECO:0000256" key="2">
    <source>
        <dbReference type="ARBA" id="ARBA00005336"/>
    </source>
</evidence>
<dbReference type="GO" id="GO:0008422">
    <property type="term" value="F:beta-glucosidase activity"/>
    <property type="evidence" value="ECO:0007669"/>
    <property type="project" value="UniProtKB-EC"/>
</dbReference>
<keyword evidence="4" id="KW-0732">Signal</keyword>
<evidence type="ECO:0000313" key="13">
    <source>
        <dbReference type="Proteomes" id="UP000009282"/>
    </source>
</evidence>
<evidence type="ECO:0000256" key="1">
    <source>
        <dbReference type="ARBA" id="ARBA00000448"/>
    </source>
</evidence>
<dbReference type="EMBL" id="CP003060">
    <property type="protein sequence ID" value="AEP31311.1"/>
    <property type="molecule type" value="Genomic_DNA"/>
</dbReference>
<comment type="catalytic activity">
    <reaction evidence="1">
        <text>Hydrolysis of terminal, non-reducing beta-D-glucosyl residues with release of beta-D-glucose.</text>
        <dbReference type="EC" id="3.2.1.21"/>
    </reaction>
</comment>
<accession>G4QE37</accession>
<dbReference type="EC" id="3.2.1.21" evidence="3"/>
<dbReference type="HOGENOM" id="CLU_004542_5_1_6"/>
<gene>
    <name evidence="12" type="primary">bglX</name>
    <name evidence="12" type="ordered locus">GNIT_3217</name>
</gene>
<evidence type="ECO:0000256" key="6">
    <source>
        <dbReference type="ARBA" id="ARBA00023295"/>
    </source>
</evidence>
<evidence type="ECO:0000256" key="4">
    <source>
        <dbReference type="ARBA" id="ARBA00022729"/>
    </source>
</evidence>
<dbReference type="InterPro" id="IPR036962">
    <property type="entry name" value="Glyco_hydro_3_N_sf"/>
</dbReference>
<dbReference type="SMART" id="SM01217">
    <property type="entry name" value="Fn3_like"/>
    <property type="match status" value="1"/>
</dbReference>
<dbReference type="InterPro" id="IPR019800">
    <property type="entry name" value="Glyco_hydro_3_AS"/>
</dbReference>
<dbReference type="AlphaFoldDB" id="G4QE37"/>
<evidence type="ECO:0000256" key="10">
    <source>
        <dbReference type="RuleBase" id="RU361161"/>
    </source>
</evidence>
<dbReference type="InterPro" id="IPR036881">
    <property type="entry name" value="Glyco_hydro_3_C_sf"/>
</dbReference>
<evidence type="ECO:0000313" key="12">
    <source>
        <dbReference type="EMBL" id="AEP31311.1"/>
    </source>
</evidence>
<evidence type="ECO:0000256" key="9">
    <source>
        <dbReference type="ARBA" id="ARBA00032594"/>
    </source>
</evidence>
<feature type="domain" description="Fibronectin type III-like" evidence="11">
    <location>
        <begin position="682"/>
        <end position="751"/>
    </location>
</feature>
<proteinExistence type="inferred from homology"/>
<dbReference type="KEGG" id="gni:GNIT_3217"/>
<keyword evidence="6 10" id="KW-0326">Glycosidase</keyword>
<dbReference type="Gene3D" id="3.20.20.300">
    <property type="entry name" value="Glycoside hydrolase, family 3, N-terminal domain"/>
    <property type="match status" value="1"/>
</dbReference>
<dbReference type="SUPFAM" id="SSF52279">
    <property type="entry name" value="Beta-D-glucan exohydrolase, C-terminal domain"/>
    <property type="match status" value="1"/>
</dbReference>
<dbReference type="Proteomes" id="UP000009282">
    <property type="component" value="Chromosome"/>
</dbReference>
<dbReference type="PANTHER" id="PTHR30620:SF16">
    <property type="entry name" value="LYSOSOMAL BETA GLUCOSIDASE"/>
    <property type="match status" value="1"/>
</dbReference>
<dbReference type="STRING" id="1085623.GNIT_3217"/>
<protein>
    <recommendedName>
        <fullName evidence="3">beta-glucosidase</fullName>
        <ecNumber evidence="3">3.2.1.21</ecNumber>
    </recommendedName>
    <alternativeName>
        <fullName evidence="9">Beta-D-glucoside glucohydrolase</fullName>
    </alternativeName>
    <alternativeName>
        <fullName evidence="7">Cellobiase</fullName>
    </alternativeName>
    <alternativeName>
        <fullName evidence="8">Gentiobiase</fullName>
    </alternativeName>
</protein>
<dbReference type="FunFam" id="2.60.40.10:FF:000495">
    <property type="entry name" value="Periplasmic beta-glucosidase"/>
    <property type="match status" value="1"/>
</dbReference>
<dbReference type="InterPro" id="IPR002772">
    <property type="entry name" value="Glyco_hydro_3_C"/>
</dbReference>
<dbReference type="GO" id="GO:0009251">
    <property type="term" value="P:glucan catabolic process"/>
    <property type="evidence" value="ECO:0007669"/>
    <property type="project" value="TreeGrafter"/>
</dbReference>
<name>G4QE37_GLANF</name>
<dbReference type="InterPro" id="IPR001764">
    <property type="entry name" value="Glyco_hydro_3_N"/>
</dbReference>
<dbReference type="InterPro" id="IPR013783">
    <property type="entry name" value="Ig-like_fold"/>
</dbReference>
<evidence type="ECO:0000256" key="7">
    <source>
        <dbReference type="ARBA" id="ARBA00031448"/>
    </source>
</evidence>
<keyword evidence="13" id="KW-1185">Reference proteome</keyword>